<protein>
    <recommendedName>
        <fullName evidence="4">Transmembrane protein</fullName>
    </recommendedName>
</protein>
<evidence type="ECO:0000313" key="2">
    <source>
        <dbReference type="EMBL" id="KAL3501694.1"/>
    </source>
</evidence>
<feature type="transmembrane region" description="Helical" evidence="1">
    <location>
        <begin position="315"/>
        <end position="336"/>
    </location>
</feature>
<reference evidence="2 3" key="1">
    <citation type="submission" date="2024-11" db="EMBL/GenBank/DDBJ databases">
        <title>A near-complete genome assembly of Cinchona calisaya.</title>
        <authorList>
            <person name="Lian D.C."/>
            <person name="Zhao X.W."/>
            <person name="Wei L."/>
        </authorList>
    </citation>
    <scope>NUCLEOTIDE SEQUENCE [LARGE SCALE GENOMIC DNA]</scope>
    <source>
        <tissue evidence="2">Nenye</tissue>
    </source>
</reference>
<dbReference type="PANTHER" id="PTHR36367">
    <property type="entry name" value="TRANSMEMBRANE PROTEIN"/>
    <property type="match status" value="1"/>
</dbReference>
<dbReference type="AlphaFoldDB" id="A0ABD2Y740"/>
<dbReference type="Proteomes" id="UP001630127">
    <property type="component" value="Unassembled WGS sequence"/>
</dbReference>
<keyword evidence="3" id="KW-1185">Reference proteome</keyword>
<feature type="transmembrane region" description="Helical" evidence="1">
    <location>
        <begin position="93"/>
        <end position="112"/>
    </location>
</feature>
<feature type="transmembrane region" description="Helical" evidence="1">
    <location>
        <begin position="282"/>
        <end position="300"/>
    </location>
</feature>
<dbReference type="PANTHER" id="PTHR36367:SF2">
    <property type="entry name" value="TRANSMEMBRANE PROTEIN"/>
    <property type="match status" value="1"/>
</dbReference>
<keyword evidence="1" id="KW-0812">Transmembrane</keyword>
<dbReference type="EMBL" id="JBJUIK010000015">
    <property type="protein sequence ID" value="KAL3501694.1"/>
    <property type="molecule type" value="Genomic_DNA"/>
</dbReference>
<name>A0ABD2Y740_9GENT</name>
<accession>A0ABD2Y740</accession>
<feature type="transmembrane region" description="Helical" evidence="1">
    <location>
        <begin position="124"/>
        <end position="142"/>
    </location>
</feature>
<feature type="transmembrane region" description="Helical" evidence="1">
    <location>
        <begin position="162"/>
        <end position="180"/>
    </location>
</feature>
<sequence length="340" mass="37949">MLPLGALFCKPFNSRPPPLWAVSSINDVAAATNRASCRRCRNGFHLKLGSNSSRRLYLCNGARRDSPPPTITSAGGNDAVTELDENIRKVVQGVLWVAEGVYILWLFLLPYAPGDPVWSISSETINSLVGLSLNFFFILPLLNAVGVHLLEAPVLHPMSEGLFNFVIGWTFMFAPLLYTDRKRERYKGSLDILWGFQMFLTNTFLIPYMAIRLNKGDAEYIPRKTSQLGSIMTNGAPVVGMIGAAVCLLSTVWALYGRGDGNFGGISERLEFLMSYLGSERLAYAFIWDICLYIIFQPWLIGDNLQNIQKESVDIVNYLRFVPVVGLVAYCLCLNLQQEN</sequence>
<evidence type="ECO:0008006" key="4">
    <source>
        <dbReference type="Google" id="ProtNLM"/>
    </source>
</evidence>
<keyword evidence="1" id="KW-1133">Transmembrane helix</keyword>
<organism evidence="2 3">
    <name type="scientific">Cinchona calisaya</name>
    <dbReference type="NCBI Taxonomy" id="153742"/>
    <lineage>
        <taxon>Eukaryota</taxon>
        <taxon>Viridiplantae</taxon>
        <taxon>Streptophyta</taxon>
        <taxon>Embryophyta</taxon>
        <taxon>Tracheophyta</taxon>
        <taxon>Spermatophyta</taxon>
        <taxon>Magnoliopsida</taxon>
        <taxon>eudicotyledons</taxon>
        <taxon>Gunneridae</taxon>
        <taxon>Pentapetalae</taxon>
        <taxon>asterids</taxon>
        <taxon>lamiids</taxon>
        <taxon>Gentianales</taxon>
        <taxon>Rubiaceae</taxon>
        <taxon>Cinchonoideae</taxon>
        <taxon>Cinchoneae</taxon>
        <taxon>Cinchona</taxon>
    </lineage>
</organism>
<feature type="transmembrane region" description="Helical" evidence="1">
    <location>
        <begin position="192"/>
        <end position="211"/>
    </location>
</feature>
<feature type="transmembrane region" description="Helical" evidence="1">
    <location>
        <begin position="231"/>
        <end position="256"/>
    </location>
</feature>
<keyword evidence="1" id="KW-0472">Membrane</keyword>
<proteinExistence type="predicted"/>
<gene>
    <name evidence="2" type="ORF">ACH5RR_036143</name>
</gene>
<comment type="caution">
    <text evidence="2">The sequence shown here is derived from an EMBL/GenBank/DDBJ whole genome shotgun (WGS) entry which is preliminary data.</text>
</comment>
<evidence type="ECO:0000256" key="1">
    <source>
        <dbReference type="SAM" id="Phobius"/>
    </source>
</evidence>
<evidence type="ECO:0000313" key="3">
    <source>
        <dbReference type="Proteomes" id="UP001630127"/>
    </source>
</evidence>